<evidence type="ECO:0000256" key="3">
    <source>
        <dbReference type="SAM" id="Coils"/>
    </source>
</evidence>
<proteinExistence type="predicted"/>
<dbReference type="InterPro" id="IPR003054">
    <property type="entry name" value="Keratin_II"/>
</dbReference>
<accession>A0ABM1LEY5</accession>
<dbReference type="PANTHER" id="PTHR45616">
    <property type="entry name" value="GATA-TYPE DOMAIN-CONTAINING PROTEIN"/>
    <property type="match status" value="1"/>
</dbReference>
<name>A0ABM1LEY5_GEKJA</name>
<dbReference type="GeneID" id="107125605"/>
<organism evidence="5 6">
    <name type="scientific">Gekko japonicus</name>
    <name type="common">Schlegel's Japanese gecko</name>
    <dbReference type="NCBI Taxonomy" id="146911"/>
    <lineage>
        <taxon>Eukaryota</taxon>
        <taxon>Metazoa</taxon>
        <taxon>Chordata</taxon>
        <taxon>Craniata</taxon>
        <taxon>Vertebrata</taxon>
        <taxon>Euteleostomi</taxon>
        <taxon>Lepidosauria</taxon>
        <taxon>Squamata</taxon>
        <taxon>Bifurcata</taxon>
        <taxon>Gekkota</taxon>
        <taxon>Gekkonidae</taxon>
        <taxon>Gekkoninae</taxon>
        <taxon>Gekko</taxon>
    </lineage>
</organism>
<feature type="domain" description="IF rod" evidence="4">
    <location>
        <begin position="73"/>
        <end position="386"/>
    </location>
</feature>
<dbReference type="PRINTS" id="PR01276">
    <property type="entry name" value="TYPE2KERATIN"/>
</dbReference>
<dbReference type="RefSeq" id="XP_015284522.1">
    <property type="nucleotide sequence ID" value="XM_015429036.1"/>
</dbReference>
<evidence type="ECO:0000313" key="6">
    <source>
        <dbReference type="RefSeq" id="XP_015284522.1"/>
    </source>
</evidence>
<dbReference type="Gene3D" id="1.20.5.500">
    <property type="entry name" value="Single helix bin"/>
    <property type="match status" value="1"/>
</dbReference>
<dbReference type="PROSITE" id="PS51842">
    <property type="entry name" value="IF_ROD_2"/>
    <property type="match status" value="1"/>
</dbReference>
<dbReference type="Gene3D" id="1.20.5.170">
    <property type="match status" value="1"/>
</dbReference>
<feature type="coiled-coil region" evidence="3">
    <location>
        <begin position="155"/>
        <end position="210"/>
    </location>
</feature>
<evidence type="ECO:0000259" key="4">
    <source>
        <dbReference type="PROSITE" id="PS51842"/>
    </source>
</evidence>
<dbReference type="Proteomes" id="UP000694871">
    <property type="component" value="Unplaced"/>
</dbReference>
<keyword evidence="2 3" id="KW-0175">Coiled coil</keyword>
<dbReference type="SUPFAM" id="SSF64593">
    <property type="entry name" value="Intermediate filament protein, coiled coil region"/>
    <property type="match status" value="2"/>
</dbReference>
<dbReference type="InterPro" id="IPR039008">
    <property type="entry name" value="IF_rod_dom"/>
</dbReference>
<sequence>MGGSRRIACGSYWIGGQKFGNIYYGSPRNYTELQNYAGSYRNDRFHGVRVNEHLLKPLSVRVDPEIQKIRIQEREEMKSLNTQFACFIDKVRNLEQKNKVLVTKWNLLQEQRPPVKRDLRPLFENAIGGLRKQLDFLLSEKGQMGPQLQNIQQCMEKFQCKYEEVINRRAAAENDFVLLKKDVDSSFMNKRELEVQVAALKMEVEFLRCIYDEELSLLSQQIPCETSVIVEMDNNRGLDMNCILQNVDSWYQSIVQGSKEEVNALYRSRFQELQNRRHQINDDLKNSKREVAELSRITQRLLCDLEKVKKQVASLQSTVFDTEYHGDLTLKDAQENLDKLHSALHKSKDELACMLRNYQELLNDKLALDIEIATYNSLLEGEENRY</sequence>
<feature type="coiled-coil region" evidence="3">
    <location>
        <begin position="270"/>
        <end position="297"/>
    </location>
</feature>
<dbReference type="Pfam" id="PF00038">
    <property type="entry name" value="Filament"/>
    <property type="match status" value="1"/>
</dbReference>
<evidence type="ECO:0000256" key="1">
    <source>
        <dbReference type="ARBA" id="ARBA00022754"/>
    </source>
</evidence>
<evidence type="ECO:0000313" key="5">
    <source>
        <dbReference type="Proteomes" id="UP000694871"/>
    </source>
</evidence>
<dbReference type="SMART" id="SM01391">
    <property type="entry name" value="Filament"/>
    <property type="match status" value="1"/>
</dbReference>
<keyword evidence="1" id="KW-0403">Intermediate filament</keyword>
<gene>
    <name evidence="6" type="primary">LOC107125605</name>
</gene>
<keyword evidence="5" id="KW-1185">Reference proteome</keyword>
<feature type="coiled-coil region" evidence="3">
    <location>
        <begin position="330"/>
        <end position="364"/>
    </location>
</feature>
<reference evidence="6" key="1">
    <citation type="submission" date="2025-08" db="UniProtKB">
        <authorList>
            <consortium name="RefSeq"/>
        </authorList>
    </citation>
    <scope>IDENTIFICATION</scope>
</reference>
<evidence type="ECO:0000256" key="2">
    <source>
        <dbReference type="ARBA" id="ARBA00023054"/>
    </source>
</evidence>
<dbReference type="PANTHER" id="PTHR45616:SF19">
    <property type="entry name" value="KERATIN 90"/>
    <property type="match status" value="1"/>
</dbReference>
<protein>
    <submittedName>
        <fullName evidence="6">Keratin, type II cytoskeletal 4-like</fullName>
    </submittedName>
</protein>
<dbReference type="Gene3D" id="1.20.5.1160">
    <property type="entry name" value="Vasodilator-stimulated phosphoprotein"/>
    <property type="match status" value="1"/>
</dbReference>